<accession>A0ABV1SGS7</accession>
<dbReference type="Pfam" id="PF00156">
    <property type="entry name" value="Pribosyltran"/>
    <property type="match status" value="1"/>
</dbReference>
<proteinExistence type="inferred from homology"/>
<gene>
    <name evidence="4" type="ORF">VSX56_09990</name>
</gene>
<dbReference type="CDD" id="cd06223">
    <property type="entry name" value="PRTases_typeI"/>
    <property type="match status" value="1"/>
</dbReference>
<dbReference type="EMBL" id="JAYWLC010000006">
    <property type="protein sequence ID" value="MER5172106.1"/>
    <property type="molecule type" value="Genomic_DNA"/>
</dbReference>
<dbReference type="PANTHER" id="PTHR47505">
    <property type="entry name" value="DNA UTILIZATION PROTEIN YHGH"/>
    <property type="match status" value="1"/>
</dbReference>
<dbReference type="Proteomes" id="UP001438953">
    <property type="component" value="Unassembled WGS sequence"/>
</dbReference>
<sequence>MIGPEDRSEDPRRPEAITGLHFHARRHAGRHARALLRMIYPPLCLACQTPVVEEGALCSACWPRTPFIRGLSCETCGAPLPGQSDRAARCDTCLRDPPPWPKARAALRYDDNARAMILGFKHGDRTELARPFGRWMAQAGRDILGKDCVLVPVPLHPFRLLKRKYNQAALLARAVSRETGVDLCVDLLKRIRFTPPQEGLDRAGRAENVAGVFAPHPKRAGVVQGRTIVLVDDVMTSGATLRAAHEALRPLDARKIYVLCLARVAKDT</sequence>
<feature type="domain" description="Double zinc ribbon" evidence="3">
    <location>
        <begin position="35"/>
        <end position="94"/>
    </location>
</feature>
<keyword evidence="5" id="KW-1185">Reference proteome</keyword>
<dbReference type="RefSeq" id="WP_350936773.1">
    <property type="nucleotide sequence ID" value="NZ_JAYWLC010000006.1"/>
</dbReference>
<dbReference type="Pfam" id="PF18912">
    <property type="entry name" value="DZR_2"/>
    <property type="match status" value="1"/>
</dbReference>
<comment type="similarity">
    <text evidence="1">Belongs to the ComF/GntX family.</text>
</comment>
<dbReference type="SUPFAM" id="SSF53271">
    <property type="entry name" value="PRTase-like"/>
    <property type="match status" value="1"/>
</dbReference>
<evidence type="ECO:0000313" key="5">
    <source>
        <dbReference type="Proteomes" id="UP001438953"/>
    </source>
</evidence>
<feature type="domain" description="Phosphoribosyltransferase" evidence="2">
    <location>
        <begin position="169"/>
        <end position="264"/>
    </location>
</feature>
<evidence type="ECO:0000256" key="1">
    <source>
        <dbReference type="ARBA" id="ARBA00008007"/>
    </source>
</evidence>
<dbReference type="InterPro" id="IPR000836">
    <property type="entry name" value="PRTase_dom"/>
</dbReference>
<dbReference type="PANTHER" id="PTHR47505:SF1">
    <property type="entry name" value="DNA UTILIZATION PROTEIN YHGH"/>
    <property type="match status" value="1"/>
</dbReference>
<dbReference type="Gene3D" id="3.40.50.2020">
    <property type="match status" value="1"/>
</dbReference>
<organism evidence="4 5">
    <name type="scientific">Thioclava kandeliae</name>
    <dbReference type="NCBI Taxonomy" id="3070818"/>
    <lineage>
        <taxon>Bacteria</taxon>
        <taxon>Pseudomonadati</taxon>
        <taxon>Pseudomonadota</taxon>
        <taxon>Alphaproteobacteria</taxon>
        <taxon>Rhodobacterales</taxon>
        <taxon>Paracoccaceae</taxon>
        <taxon>Thioclava</taxon>
    </lineage>
</organism>
<protein>
    <submittedName>
        <fullName evidence="4">ComF family protein</fullName>
    </submittedName>
</protein>
<dbReference type="InterPro" id="IPR044005">
    <property type="entry name" value="DZR_2"/>
</dbReference>
<dbReference type="InterPro" id="IPR029057">
    <property type="entry name" value="PRTase-like"/>
</dbReference>
<reference evidence="4 5" key="1">
    <citation type="submission" date="2024-06" db="EMBL/GenBank/DDBJ databases">
        <title>Thioclava kandeliae sp. nov. from a rhizosphere soil sample of Kandelia candel in a mangrove.</title>
        <authorList>
            <person name="Mu T."/>
        </authorList>
    </citation>
    <scope>NUCLEOTIDE SEQUENCE [LARGE SCALE GENOMIC DNA]</scope>
    <source>
        <strain evidence="4 5">CPCC 100088</strain>
    </source>
</reference>
<evidence type="ECO:0000259" key="3">
    <source>
        <dbReference type="Pfam" id="PF18912"/>
    </source>
</evidence>
<evidence type="ECO:0000259" key="2">
    <source>
        <dbReference type="Pfam" id="PF00156"/>
    </source>
</evidence>
<name>A0ABV1SGS7_9RHOB</name>
<dbReference type="InterPro" id="IPR051910">
    <property type="entry name" value="ComF/GntX_DNA_util-trans"/>
</dbReference>
<comment type="caution">
    <text evidence="4">The sequence shown here is derived from an EMBL/GenBank/DDBJ whole genome shotgun (WGS) entry which is preliminary data.</text>
</comment>
<evidence type="ECO:0000313" key="4">
    <source>
        <dbReference type="EMBL" id="MER5172106.1"/>
    </source>
</evidence>